<sequence length="723" mass="84074">MEQKLQEKQLILSATQASLTAELQNLQSLGTQRERELEALRAEHTECQRKAMHVEQKFAVQKEVQESTITRLRGDLDCALRDRAALENEKSELQEEMVKIQGNFQEINQNLEVEVAEKKLELASVQSALLVQEQENKRLMECVALLEQEQHSRRQVEMLLNELMESKNKLAYEKGKLQSTVEQLKAELQSLGDANNENSQLRKLNTALETKYTQANAELGSCRIRLQRAEARLQQAQSVLLRKEEDFTLAIKARDETLKEETRLRGQLEVAEEREEQNMSAMQQQLSEVREERNRMSSMLENVVTSHTQLQQDLEKLQTELGHRDSNIAALLKERDHCQKQIKTLEGELSEYQAKLQSIESQKHAQIAPLHRAMEVAHEDNKTLAHALEQALQKSSSLQIRLNELEKDLKRKEFQEQQMEILRAQAEEDIHIQQQQYEERITTLKKQHLEECKETKRAARRDMAELKKVLDCATAKSAELSRTNRELRNSKSEHEKTVLDQKNLIHSLRTQLKTRLESKAAHRETDRVQLLEAELKHMKQVKAEFEKSNKEQSKLIEEFMAEVESLRRAIKASSQNAEGTALCSQLETETQLRKKLEYKCKGLQQRVQELQEEKNLIEEKLRKASVESEQISRNLEEAHSWFQSQFEELQLENQEKRQQDINHSPLKSTLVDSRGNNMENLQRLPYSAVSHFETKEKLKLISRNYQSKEANSNPTRTECDMPS</sequence>
<evidence type="ECO:0008006" key="5">
    <source>
        <dbReference type="Google" id="ProtNLM"/>
    </source>
</evidence>
<evidence type="ECO:0000256" key="2">
    <source>
        <dbReference type="SAM" id="MobiDB-lite"/>
    </source>
</evidence>
<dbReference type="Proteomes" id="UP001295444">
    <property type="component" value="Chromosome 02"/>
</dbReference>
<dbReference type="AlphaFoldDB" id="A0AAD1RCH9"/>
<feature type="region of interest" description="Disordered" evidence="2">
    <location>
        <begin position="703"/>
        <end position="723"/>
    </location>
</feature>
<gene>
    <name evidence="3" type="ORF">PECUL_23A042686</name>
</gene>
<feature type="coiled-coil region" evidence="1">
    <location>
        <begin position="23"/>
        <end position="362"/>
    </location>
</feature>
<feature type="coiled-coil region" evidence="1">
    <location>
        <begin position="388"/>
        <end position="425"/>
    </location>
</feature>
<name>A0AAD1RCH9_PELCU</name>
<accession>A0AAD1RCH9</accession>
<evidence type="ECO:0000313" key="3">
    <source>
        <dbReference type="EMBL" id="CAH2248401.1"/>
    </source>
</evidence>
<keyword evidence="1" id="KW-0175">Coiled coil</keyword>
<evidence type="ECO:0000256" key="1">
    <source>
        <dbReference type="SAM" id="Coils"/>
    </source>
</evidence>
<organism evidence="3 4">
    <name type="scientific">Pelobates cultripes</name>
    <name type="common">Western spadefoot toad</name>
    <dbReference type="NCBI Taxonomy" id="61616"/>
    <lineage>
        <taxon>Eukaryota</taxon>
        <taxon>Metazoa</taxon>
        <taxon>Chordata</taxon>
        <taxon>Craniata</taxon>
        <taxon>Vertebrata</taxon>
        <taxon>Euteleostomi</taxon>
        <taxon>Amphibia</taxon>
        <taxon>Batrachia</taxon>
        <taxon>Anura</taxon>
        <taxon>Pelobatoidea</taxon>
        <taxon>Pelobatidae</taxon>
        <taxon>Pelobates</taxon>
    </lineage>
</organism>
<dbReference type="PANTHER" id="PTHR35352">
    <property type="entry name" value="COILED-COIL DOMAIN-CONTAINING PROTEIN 150"/>
    <property type="match status" value="1"/>
</dbReference>
<feature type="coiled-coil region" evidence="1">
    <location>
        <begin position="521"/>
        <end position="627"/>
    </location>
</feature>
<dbReference type="PANTHER" id="PTHR35352:SF1">
    <property type="entry name" value="COILED-COIL DOMAIN-CONTAINING PROTEIN 150"/>
    <property type="match status" value="1"/>
</dbReference>
<feature type="coiled-coil region" evidence="1">
    <location>
        <begin position="449"/>
        <end position="497"/>
    </location>
</feature>
<dbReference type="EMBL" id="OW240913">
    <property type="protein sequence ID" value="CAH2248401.1"/>
    <property type="molecule type" value="Genomic_DNA"/>
</dbReference>
<proteinExistence type="predicted"/>
<dbReference type="Gene3D" id="6.10.250.3110">
    <property type="match status" value="1"/>
</dbReference>
<keyword evidence="4" id="KW-1185">Reference proteome</keyword>
<reference evidence="3" key="1">
    <citation type="submission" date="2022-03" db="EMBL/GenBank/DDBJ databases">
        <authorList>
            <person name="Alioto T."/>
            <person name="Alioto T."/>
            <person name="Gomez Garrido J."/>
        </authorList>
    </citation>
    <scope>NUCLEOTIDE SEQUENCE</scope>
</reference>
<protein>
    <recommendedName>
        <fullName evidence="5">Coiled-coil domain containing 150</fullName>
    </recommendedName>
</protein>
<feature type="compositionally biased region" description="Polar residues" evidence="2">
    <location>
        <begin position="703"/>
        <end position="716"/>
    </location>
</feature>
<evidence type="ECO:0000313" key="4">
    <source>
        <dbReference type="Proteomes" id="UP001295444"/>
    </source>
</evidence>
<dbReference type="InterPro" id="IPR038807">
    <property type="entry name" value="CCDC150"/>
</dbReference>